<dbReference type="Pfam" id="PF02653">
    <property type="entry name" value="BPD_transp_2"/>
    <property type="match status" value="1"/>
</dbReference>
<dbReference type="InterPro" id="IPR052157">
    <property type="entry name" value="BCAA_transport_permease"/>
</dbReference>
<keyword evidence="2" id="KW-0813">Transport</keyword>
<accession>A0A2W2CC55</accession>
<sequence length="294" mass="30179">MNVLPQLLLNGVILGALYALISVGFVLVVKGSGVINLAQGELVLLGGYVTAWLLGERGLPAVVAVPAAMLLMAAAGLVVERVVVRPLENQSMLALLMATLALATILQGLVPIIFGSEPRSIPSPFNAAPVSVAGLQVPRVNVWSMGIALAFIALVAVFFATTRYGLAMRAASDHRLAAQSLGIRIRRVNAIAWAIAGAAAAFGGFAWGSVLGVDAGLALVGIFVFPVVILGGIDSLAGVVVGGLVVGIAESLATWYVDPLVGGGFGLVAPLLLLIVVLLVRPYGLFGRHEIGRV</sequence>
<feature type="transmembrane region" description="Helical" evidence="9">
    <location>
        <begin position="142"/>
        <end position="166"/>
    </location>
</feature>
<dbReference type="EMBL" id="POTW01000026">
    <property type="protein sequence ID" value="PZF83356.1"/>
    <property type="molecule type" value="Genomic_DNA"/>
</dbReference>
<feature type="transmembrane region" description="Helical" evidence="9">
    <location>
        <begin position="6"/>
        <end position="27"/>
    </location>
</feature>
<evidence type="ECO:0000256" key="9">
    <source>
        <dbReference type="SAM" id="Phobius"/>
    </source>
</evidence>
<comment type="caution">
    <text evidence="10">The sequence shown here is derived from an EMBL/GenBank/DDBJ whole genome shotgun (WGS) entry which is preliminary data.</text>
</comment>
<feature type="transmembrane region" description="Helical" evidence="9">
    <location>
        <begin position="61"/>
        <end position="79"/>
    </location>
</feature>
<evidence type="ECO:0000313" key="10">
    <source>
        <dbReference type="EMBL" id="PZF83356.1"/>
    </source>
</evidence>
<comment type="similarity">
    <text evidence="8">Belongs to the binding-protein-dependent transport system permease family. LivHM subfamily.</text>
</comment>
<evidence type="ECO:0000256" key="7">
    <source>
        <dbReference type="ARBA" id="ARBA00023136"/>
    </source>
</evidence>
<dbReference type="GO" id="GO:0005886">
    <property type="term" value="C:plasma membrane"/>
    <property type="evidence" value="ECO:0007669"/>
    <property type="project" value="UniProtKB-SubCell"/>
</dbReference>
<keyword evidence="7 9" id="KW-0472">Membrane</keyword>
<dbReference type="Proteomes" id="UP000248764">
    <property type="component" value="Unassembled WGS sequence"/>
</dbReference>
<dbReference type="CDD" id="cd06582">
    <property type="entry name" value="TM_PBP1_LivH_like"/>
    <property type="match status" value="1"/>
</dbReference>
<dbReference type="PANTHER" id="PTHR11795">
    <property type="entry name" value="BRANCHED-CHAIN AMINO ACID TRANSPORT SYSTEM PERMEASE PROTEIN LIVH"/>
    <property type="match status" value="1"/>
</dbReference>
<keyword evidence="4 9" id="KW-0812">Transmembrane</keyword>
<keyword evidence="5" id="KW-0029">Amino-acid transport</keyword>
<organism evidence="10 11">
    <name type="scientific">Jiangella anatolica</name>
    <dbReference type="NCBI Taxonomy" id="2670374"/>
    <lineage>
        <taxon>Bacteria</taxon>
        <taxon>Bacillati</taxon>
        <taxon>Actinomycetota</taxon>
        <taxon>Actinomycetes</taxon>
        <taxon>Jiangellales</taxon>
        <taxon>Jiangellaceae</taxon>
        <taxon>Jiangella</taxon>
    </lineage>
</organism>
<dbReference type="InterPro" id="IPR001851">
    <property type="entry name" value="ABC_transp_permease"/>
</dbReference>
<dbReference type="GO" id="GO:0022857">
    <property type="term" value="F:transmembrane transporter activity"/>
    <property type="evidence" value="ECO:0007669"/>
    <property type="project" value="InterPro"/>
</dbReference>
<dbReference type="RefSeq" id="WP_111255087.1">
    <property type="nucleotide sequence ID" value="NZ_POTW01000026.1"/>
</dbReference>
<feature type="transmembrane region" description="Helical" evidence="9">
    <location>
        <begin position="91"/>
        <end position="114"/>
    </location>
</feature>
<evidence type="ECO:0000256" key="4">
    <source>
        <dbReference type="ARBA" id="ARBA00022692"/>
    </source>
</evidence>
<evidence type="ECO:0000256" key="8">
    <source>
        <dbReference type="ARBA" id="ARBA00037998"/>
    </source>
</evidence>
<gene>
    <name evidence="10" type="ORF">C1I92_13015</name>
</gene>
<evidence type="ECO:0000313" key="11">
    <source>
        <dbReference type="Proteomes" id="UP000248764"/>
    </source>
</evidence>
<evidence type="ECO:0000256" key="3">
    <source>
        <dbReference type="ARBA" id="ARBA00022475"/>
    </source>
</evidence>
<evidence type="ECO:0000256" key="1">
    <source>
        <dbReference type="ARBA" id="ARBA00004651"/>
    </source>
</evidence>
<dbReference type="AlphaFoldDB" id="A0A2W2CC55"/>
<name>A0A2W2CC55_9ACTN</name>
<dbReference type="PANTHER" id="PTHR11795:SF451">
    <property type="entry name" value="ABC TRANSPORTER PERMEASE PROTEIN"/>
    <property type="match status" value="1"/>
</dbReference>
<evidence type="ECO:0000256" key="2">
    <source>
        <dbReference type="ARBA" id="ARBA00022448"/>
    </source>
</evidence>
<evidence type="ECO:0000256" key="6">
    <source>
        <dbReference type="ARBA" id="ARBA00022989"/>
    </source>
</evidence>
<evidence type="ECO:0000256" key="5">
    <source>
        <dbReference type="ARBA" id="ARBA00022970"/>
    </source>
</evidence>
<feature type="transmembrane region" description="Helical" evidence="9">
    <location>
        <begin position="187"/>
        <end position="207"/>
    </location>
</feature>
<reference evidence="10 11" key="1">
    <citation type="submission" date="2018-01" db="EMBL/GenBank/DDBJ databases">
        <title>Draft genome sequence of Jiangella sp. GTF31.</title>
        <authorList>
            <person name="Sahin N."/>
            <person name="Ay H."/>
            <person name="Saygin H."/>
        </authorList>
    </citation>
    <scope>NUCLEOTIDE SEQUENCE [LARGE SCALE GENOMIC DNA]</scope>
    <source>
        <strain evidence="10 11">GTF31</strain>
    </source>
</reference>
<dbReference type="GO" id="GO:0006865">
    <property type="term" value="P:amino acid transport"/>
    <property type="evidence" value="ECO:0007669"/>
    <property type="project" value="UniProtKB-KW"/>
</dbReference>
<keyword evidence="6 9" id="KW-1133">Transmembrane helix</keyword>
<feature type="transmembrane region" description="Helical" evidence="9">
    <location>
        <begin position="263"/>
        <end position="280"/>
    </location>
</feature>
<keyword evidence="11" id="KW-1185">Reference proteome</keyword>
<protein>
    <submittedName>
        <fullName evidence="10">Branched-chain amino acid ABC transporter permease</fullName>
    </submittedName>
</protein>
<proteinExistence type="inferred from homology"/>
<keyword evidence="3" id="KW-1003">Cell membrane</keyword>
<feature type="transmembrane region" description="Helical" evidence="9">
    <location>
        <begin position="213"/>
        <end position="230"/>
    </location>
</feature>
<feature type="transmembrane region" description="Helical" evidence="9">
    <location>
        <begin position="237"/>
        <end position="257"/>
    </location>
</feature>
<comment type="subcellular location">
    <subcellularLocation>
        <location evidence="1">Cell membrane</location>
        <topology evidence="1">Multi-pass membrane protein</topology>
    </subcellularLocation>
</comment>